<protein>
    <recommendedName>
        <fullName evidence="3">FAD:protein FMN transferase</fullName>
        <ecNumber evidence="2">2.7.1.180</ecNumber>
    </recommendedName>
    <alternativeName>
        <fullName evidence="9">Flavin transferase</fullName>
    </alternativeName>
</protein>
<keyword evidence="13" id="KW-1185">Reference proteome</keyword>
<evidence type="ECO:0000256" key="11">
    <source>
        <dbReference type="SAM" id="MobiDB-lite"/>
    </source>
</evidence>
<dbReference type="Pfam" id="PF02424">
    <property type="entry name" value="ApbE"/>
    <property type="match status" value="2"/>
</dbReference>
<dbReference type="PANTHER" id="PTHR30040">
    <property type="entry name" value="THIAMINE BIOSYNTHESIS LIPOPROTEIN APBE"/>
    <property type="match status" value="1"/>
</dbReference>
<accession>A0ABV5NT92</accession>
<feature type="compositionally biased region" description="Low complexity" evidence="11">
    <location>
        <begin position="1"/>
        <end position="24"/>
    </location>
</feature>
<proteinExistence type="predicted"/>
<keyword evidence="6" id="KW-0479">Metal-binding</keyword>
<evidence type="ECO:0000256" key="4">
    <source>
        <dbReference type="ARBA" id="ARBA00022630"/>
    </source>
</evidence>
<sequence length="294" mass="31534">MTTSKVTGSVTTSNVTGSVTTSKVTESDTTSHIAEAPTAFPGSSRVETVMGRPVTIDIRTPLPARELTPLLDDAFAWLRWVEDTFSPGKEDSQISRLNRGGTIKQVPELIEVLHRCEELSEATGGWFDARINGVTDPSGYVKGWALERLSRALVQAGAGDHRITAGYDVRVRGSAAPGRRWRVPVRDPRTGEVRRMVRAHDLGIATSGGSRVVDPHTGEVRDALGAVTVIGPDLGLADAYATAMYAMGPVRARRYATELAGKGPYETLIVLHDGQELTTPGFATYGGPRERLAG</sequence>
<evidence type="ECO:0000256" key="8">
    <source>
        <dbReference type="ARBA" id="ARBA00022842"/>
    </source>
</evidence>
<dbReference type="EC" id="2.7.1.180" evidence="2"/>
<evidence type="ECO:0000313" key="12">
    <source>
        <dbReference type="EMBL" id="MFB9473462.1"/>
    </source>
</evidence>
<dbReference type="RefSeq" id="WP_379484145.1">
    <property type="nucleotide sequence ID" value="NZ_JBHMCF010000034.1"/>
</dbReference>
<keyword evidence="8" id="KW-0460">Magnesium</keyword>
<evidence type="ECO:0000313" key="13">
    <source>
        <dbReference type="Proteomes" id="UP001589568"/>
    </source>
</evidence>
<keyword evidence="5 12" id="KW-0808">Transferase</keyword>
<evidence type="ECO:0000256" key="2">
    <source>
        <dbReference type="ARBA" id="ARBA00011955"/>
    </source>
</evidence>
<dbReference type="InterPro" id="IPR003374">
    <property type="entry name" value="ApbE-like_sf"/>
</dbReference>
<dbReference type="SUPFAM" id="SSF143631">
    <property type="entry name" value="ApbE-like"/>
    <property type="match status" value="1"/>
</dbReference>
<gene>
    <name evidence="12" type="ORF">ACFFR3_28540</name>
</gene>
<evidence type="ECO:0000256" key="1">
    <source>
        <dbReference type="ARBA" id="ARBA00001946"/>
    </source>
</evidence>
<dbReference type="PANTHER" id="PTHR30040:SF2">
    <property type="entry name" value="FAD:PROTEIN FMN TRANSFERASE"/>
    <property type="match status" value="1"/>
</dbReference>
<evidence type="ECO:0000256" key="5">
    <source>
        <dbReference type="ARBA" id="ARBA00022679"/>
    </source>
</evidence>
<evidence type="ECO:0000256" key="10">
    <source>
        <dbReference type="ARBA" id="ARBA00048540"/>
    </source>
</evidence>
<dbReference type="EMBL" id="JBHMCF010000034">
    <property type="protein sequence ID" value="MFB9473462.1"/>
    <property type="molecule type" value="Genomic_DNA"/>
</dbReference>
<organism evidence="12 13">
    <name type="scientific">Nonomuraea salmonea</name>
    <dbReference type="NCBI Taxonomy" id="46181"/>
    <lineage>
        <taxon>Bacteria</taxon>
        <taxon>Bacillati</taxon>
        <taxon>Actinomycetota</taxon>
        <taxon>Actinomycetes</taxon>
        <taxon>Streptosporangiales</taxon>
        <taxon>Streptosporangiaceae</taxon>
        <taxon>Nonomuraea</taxon>
    </lineage>
</organism>
<evidence type="ECO:0000256" key="6">
    <source>
        <dbReference type="ARBA" id="ARBA00022723"/>
    </source>
</evidence>
<comment type="cofactor">
    <cofactor evidence="1">
        <name>Mg(2+)</name>
        <dbReference type="ChEBI" id="CHEBI:18420"/>
    </cofactor>
</comment>
<evidence type="ECO:0000256" key="9">
    <source>
        <dbReference type="ARBA" id="ARBA00031306"/>
    </source>
</evidence>
<evidence type="ECO:0000256" key="3">
    <source>
        <dbReference type="ARBA" id="ARBA00016337"/>
    </source>
</evidence>
<feature type="region of interest" description="Disordered" evidence="11">
    <location>
        <begin position="1"/>
        <end position="31"/>
    </location>
</feature>
<evidence type="ECO:0000256" key="7">
    <source>
        <dbReference type="ARBA" id="ARBA00022827"/>
    </source>
</evidence>
<comment type="caution">
    <text evidence="12">The sequence shown here is derived from an EMBL/GenBank/DDBJ whole genome shotgun (WGS) entry which is preliminary data.</text>
</comment>
<dbReference type="Proteomes" id="UP001589568">
    <property type="component" value="Unassembled WGS sequence"/>
</dbReference>
<reference evidence="12 13" key="1">
    <citation type="submission" date="2024-09" db="EMBL/GenBank/DDBJ databases">
        <authorList>
            <person name="Sun Q."/>
            <person name="Mori K."/>
        </authorList>
    </citation>
    <scope>NUCLEOTIDE SEQUENCE [LARGE SCALE GENOMIC DNA]</scope>
    <source>
        <strain evidence="12 13">JCM 3324</strain>
    </source>
</reference>
<keyword evidence="4" id="KW-0285">Flavoprotein</keyword>
<keyword evidence="7" id="KW-0274">FAD</keyword>
<comment type="catalytic activity">
    <reaction evidence="10">
        <text>L-threonyl-[protein] + FAD = FMN-L-threonyl-[protein] + AMP + H(+)</text>
        <dbReference type="Rhea" id="RHEA:36847"/>
        <dbReference type="Rhea" id="RHEA-COMP:11060"/>
        <dbReference type="Rhea" id="RHEA-COMP:11061"/>
        <dbReference type="ChEBI" id="CHEBI:15378"/>
        <dbReference type="ChEBI" id="CHEBI:30013"/>
        <dbReference type="ChEBI" id="CHEBI:57692"/>
        <dbReference type="ChEBI" id="CHEBI:74257"/>
        <dbReference type="ChEBI" id="CHEBI:456215"/>
        <dbReference type="EC" id="2.7.1.180"/>
    </reaction>
</comment>
<dbReference type="InterPro" id="IPR024932">
    <property type="entry name" value="ApbE"/>
</dbReference>
<dbReference type="GO" id="GO:0016740">
    <property type="term" value="F:transferase activity"/>
    <property type="evidence" value="ECO:0007669"/>
    <property type="project" value="UniProtKB-KW"/>
</dbReference>
<dbReference type="Gene3D" id="3.10.520.10">
    <property type="entry name" value="ApbE-like domains"/>
    <property type="match status" value="2"/>
</dbReference>
<name>A0ABV5NT92_9ACTN</name>